<comment type="caution">
    <text evidence="2">The sequence shown here is derived from an EMBL/GenBank/DDBJ whole genome shotgun (WGS) entry which is preliminary data.</text>
</comment>
<keyword evidence="3" id="KW-1185">Reference proteome</keyword>
<evidence type="ECO:0000313" key="3">
    <source>
        <dbReference type="Proteomes" id="UP000031668"/>
    </source>
</evidence>
<accession>A0A0C2J3Q0</accession>
<sequence>MDIRSGVSSKIDEIRPEFWTKTSDVNKWLFLFDDLSVANGWNEARQAAVLPFFLKDDALEAYSESPLHSESPSPLKSEFLCFKNLSRPCHTNIIHPEGSPRFEAGRYSQESPTAHDGYVKDLTEIIKKEVGDDR</sequence>
<gene>
    <name evidence="2" type="ORF">RF11_07762</name>
</gene>
<dbReference type="Proteomes" id="UP000031668">
    <property type="component" value="Unassembled WGS sequence"/>
</dbReference>
<reference evidence="2 3" key="1">
    <citation type="journal article" date="2014" name="Genome Biol. Evol.">
        <title>The genome of the myxosporean Thelohanellus kitauei shows adaptations to nutrient acquisition within its fish host.</title>
        <authorList>
            <person name="Yang Y."/>
            <person name="Xiong J."/>
            <person name="Zhou Z."/>
            <person name="Huo F."/>
            <person name="Miao W."/>
            <person name="Ran C."/>
            <person name="Liu Y."/>
            <person name="Zhang J."/>
            <person name="Feng J."/>
            <person name="Wang M."/>
            <person name="Wang M."/>
            <person name="Wang L."/>
            <person name="Yao B."/>
        </authorList>
    </citation>
    <scope>NUCLEOTIDE SEQUENCE [LARGE SCALE GENOMIC DNA]</scope>
    <source>
        <strain evidence="2">Wuqing</strain>
    </source>
</reference>
<name>A0A0C2J3Q0_THEKT</name>
<organism evidence="2 3">
    <name type="scientific">Thelohanellus kitauei</name>
    <name type="common">Myxosporean</name>
    <dbReference type="NCBI Taxonomy" id="669202"/>
    <lineage>
        <taxon>Eukaryota</taxon>
        <taxon>Metazoa</taxon>
        <taxon>Cnidaria</taxon>
        <taxon>Myxozoa</taxon>
        <taxon>Myxosporea</taxon>
        <taxon>Bivalvulida</taxon>
        <taxon>Platysporina</taxon>
        <taxon>Myxobolidae</taxon>
        <taxon>Thelohanellus</taxon>
    </lineage>
</organism>
<evidence type="ECO:0000256" key="1">
    <source>
        <dbReference type="SAM" id="MobiDB-lite"/>
    </source>
</evidence>
<protein>
    <submittedName>
        <fullName evidence="2">Uncharacterized protein</fullName>
    </submittedName>
</protein>
<dbReference type="AlphaFoldDB" id="A0A0C2J3Q0"/>
<evidence type="ECO:0000313" key="2">
    <source>
        <dbReference type="EMBL" id="KII72494.1"/>
    </source>
</evidence>
<proteinExistence type="predicted"/>
<dbReference type="EMBL" id="JWZT01001198">
    <property type="protein sequence ID" value="KII72494.1"/>
    <property type="molecule type" value="Genomic_DNA"/>
</dbReference>
<feature type="region of interest" description="Disordered" evidence="1">
    <location>
        <begin position="96"/>
        <end position="116"/>
    </location>
</feature>